<dbReference type="PIRSF" id="PIRSF000538">
    <property type="entry name" value="GlpK"/>
    <property type="match status" value="1"/>
</dbReference>
<evidence type="ECO:0000256" key="3">
    <source>
        <dbReference type="ARBA" id="ARBA00022777"/>
    </source>
</evidence>
<proteinExistence type="inferred from homology"/>
<dbReference type="Proteomes" id="UP000320811">
    <property type="component" value="Unassembled WGS sequence"/>
</dbReference>
<evidence type="ECO:0000256" key="1">
    <source>
        <dbReference type="ARBA" id="ARBA00009156"/>
    </source>
</evidence>
<dbReference type="PANTHER" id="PTHR43095">
    <property type="entry name" value="SUGAR KINASE"/>
    <property type="match status" value="1"/>
</dbReference>
<dbReference type="PROSITE" id="PS00445">
    <property type="entry name" value="FGGY_KINASES_2"/>
    <property type="match status" value="1"/>
</dbReference>
<dbReference type="OrthoDB" id="9805576at2"/>
<feature type="domain" description="Carbohydrate kinase FGGY N-terminal" evidence="5">
    <location>
        <begin position="7"/>
        <end position="248"/>
    </location>
</feature>
<dbReference type="EMBL" id="VIWO01000001">
    <property type="protein sequence ID" value="TWF44618.1"/>
    <property type="molecule type" value="Genomic_DNA"/>
</dbReference>
<reference evidence="7 8" key="1">
    <citation type="submission" date="2019-06" db="EMBL/GenBank/DDBJ databases">
        <title>Sorghum-associated microbial communities from plants grown in Nebraska, USA.</title>
        <authorList>
            <person name="Schachtman D."/>
        </authorList>
    </citation>
    <scope>NUCLEOTIDE SEQUENCE [LARGE SCALE GENOMIC DNA]</scope>
    <source>
        <strain evidence="7 8">1209</strain>
    </source>
</reference>
<keyword evidence="8" id="KW-1185">Reference proteome</keyword>
<organism evidence="7 8">
    <name type="scientific">Chitinophaga polysaccharea</name>
    <dbReference type="NCBI Taxonomy" id="1293035"/>
    <lineage>
        <taxon>Bacteria</taxon>
        <taxon>Pseudomonadati</taxon>
        <taxon>Bacteroidota</taxon>
        <taxon>Chitinophagia</taxon>
        <taxon>Chitinophagales</taxon>
        <taxon>Chitinophagaceae</taxon>
        <taxon>Chitinophaga</taxon>
    </lineage>
</organism>
<dbReference type="GO" id="GO:0016773">
    <property type="term" value="F:phosphotransferase activity, alcohol group as acceptor"/>
    <property type="evidence" value="ECO:0007669"/>
    <property type="project" value="InterPro"/>
</dbReference>
<dbReference type="PANTHER" id="PTHR43095:SF2">
    <property type="entry name" value="GLUCONOKINASE"/>
    <property type="match status" value="1"/>
</dbReference>
<feature type="domain" description="Carbohydrate kinase FGGY C-terminal" evidence="6">
    <location>
        <begin position="258"/>
        <end position="442"/>
    </location>
</feature>
<dbReference type="SUPFAM" id="SSF53067">
    <property type="entry name" value="Actin-like ATPase domain"/>
    <property type="match status" value="2"/>
</dbReference>
<keyword evidence="3 4" id="KW-0418">Kinase</keyword>
<evidence type="ECO:0000313" key="7">
    <source>
        <dbReference type="EMBL" id="TWF44618.1"/>
    </source>
</evidence>
<evidence type="ECO:0000313" key="8">
    <source>
        <dbReference type="Proteomes" id="UP000320811"/>
    </source>
</evidence>
<gene>
    <name evidence="7" type="ORF">FHW36_101538</name>
</gene>
<name>A0A561Q2M3_9BACT</name>
<evidence type="ECO:0000256" key="2">
    <source>
        <dbReference type="ARBA" id="ARBA00022679"/>
    </source>
</evidence>
<protein>
    <submittedName>
        <fullName evidence="7">Gluconate kinase (FGGY family)</fullName>
    </submittedName>
</protein>
<dbReference type="InterPro" id="IPR043129">
    <property type="entry name" value="ATPase_NBD"/>
</dbReference>
<dbReference type="CDD" id="cd07770">
    <property type="entry name" value="ASKHA_NBD_FGGY_GntK"/>
    <property type="match status" value="1"/>
</dbReference>
<dbReference type="GO" id="GO:0005975">
    <property type="term" value="P:carbohydrate metabolic process"/>
    <property type="evidence" value="ECO:0007669"/>
    <property type="project" value="InterPro"/>
</dbReference>
<comment type="similarity">
    <text evidence="1 4">Belongs to the FGGY kinase family.</text>
</comment>
<keyword evidence="2 4" id="KW-0808">Transferase</keyword>
<dbReference type="InterPro" id="IPR050406">
    <property type="entry name" value="FGGY_Carb_Kinase"/>
</dbReference>
<dbReference type="RefSeq" id="WP_145661800.1">
    <property type="nucleotide sequence ID" value="NZ_VIWO01000001.1"/>
</dbReference>
<evidence type="ECO:0000259" key="6">
    <source>
        <dbReference type="Pfam" id="PF02782"/>
    </source>
</evidence>
<dbReference type="InterPro" id="IPR018483">
    <property type="entry name" value="Carb_kinase_FGGY_CS"/>
</dbReference>
<sequence>MSDHHAYIIGVDIGTSSAKSIVLRMNGKFGAVFQQSYPTQHPKPGYSEQSPEVILDAVKTGIRTVVTEMGYPPTAIAFSSAMHSMMAVSRSGKALTPLIIWADNRSESCAIALRNTPEGKEIYRQTGTPVHAMSPLCKLIWLREQQPELFVQAAMFPGIKEYIFHHFFGRYVTDHSIASATGLFDIHALQWNDTALRVAGIRPAQLPDPVSADSVIQGLLPAVAADLGIPANTPFVIGGSDGCLAQLGSGAMLPGHATLTIGTSGAVRMAGTQALTDSQGRLFTYLLTDHIYITGGASNNGGVVLQWLIRDFLQQPPEALDRLVNEALKIQSDNLLCLPYLLGERAPMWNSHATAAFIGIQPQHTPAHFTRAVLEGICFALLSIKAALEETAGPVQKILVSGGFTHSPGWIQLMADIFGQTMYLQQERDASALGAIILATRALGLSEPVNAATASAVAFDPDRSLYDGYQQKYQRFRKVYELLEEQKA</sequence>
<dbReference type="InterPro" id="IPR018484">
    <property type="entry name" value="FGGY_N"/>
</dbReference>
<comment type="caution">
    <text evidence="7">The sequence shown here is derived from an EMBL/GenBank/DDBJ whole genome shotgun (WGS) entry which is preliminary data.</text>
</comment>
<evidence type="ECO:0000256" key="4">
    <source>
        <dbReference type="RuleBase" id="RU003733"/>
    </source>
</evidence>
<evidence type="ECO:0000259" key="5">
    <source>
        <dbReference type="Pfam" id="PF00370"/>
    </source>
</evidence>
<accession>A0A561Q2M3</accession>
<dbReference type="InterPro" id="IPR000577">
    <property type="entry name" value="Carb_kinase_FGGY"/>
</dbReference>
<dbReference type="PROSITE" id="PS00933">
    <property type="entry name" value="FGGY_KINASES_1"/>
    <property type="match status" value="1"/>
</dbReference>
<dbReference type="GO" id="GO:0016301">
    <property type="term" value="F:kinase activity"/>
    <property type="evidence" value="ECO:0007669"/>
    <property type="project" value="UniProtKB-KW"/>
</dbReference>
<dbReference type="InterPro" id="IPR018485">
    <property type="entry name" value="FGGY_C"/>
</dbReference>
<dbReference type="AlphaFoldDB" id="A0A561Q2M3"/>
<dbReference type="Gene3D" id="3.30.420.40">
    <property type="match status" value="2"/>
</dbReference>
<dbReference type="Pfam" id="PF02782">
    <property type="entry name" value="FGGY_C"/>
    <property type="match status" value="1"/>
</dbReference>
<dbReference type="Pfam" id="PF00370">
    <property type="entry name" value="FGGY_N"/>
    <property type="match status" value="1"/>
</dbReference>